<dbReference type="InterPro" id="IPR007197">
    <property type="entry name" value="rSAM"/>
</dbReference>
<dbReference type="SFLD" id="SFLDG01118">
    <property type="entry name" value="activating_enzymes__group_2"/>
    <property type="match status" value="1"/>
</dbReference>
<dbReference type="InterPro" id="IPR058240">
    <property type="entry name" value="rSAM_sf"/>
</dbReference>
<proteinExistence type="inferred from homology"/>
<evidence type="ECO:0000256" key="8">
    <source>
        <dbReference type="ARBA" id="ARBA00023014"/>
    </source>
</evidence>
<dbReference type="PIRSF" id="PIRSF000371">
    <property type="entry name" value="PFL_act_enz"/>
    <property type="match status" value="1"/>
</dbReference>
<evidence type="ECO:0000256" key="2">
    <source>
        <dbReference type="ARBA" id="ARBA00009777"/>
    </source>
</evidence>
<dbReference type="GO" id="GO:0016491">
    <property type="term" value="F:oxidoreductase activity"/>
    <property type="evidence" value="ECO:0007669"/>
    <property type="project" value="UniProtKB-KW"/>
</dbReference>
<evidence type="ECO:0000256" key="7">
    <source>
        <dbReference type="ARBA" id="ARBA00023004"/>
    </source>
</evidence>
<dbReference type="InterPro" id="IPR001989">
    <property type="entry name" value="Radical_activat_CS"/>
</dbReference>
<evidence type="ECO:0000256" key="1">
    <source>
        <dbReference type="ARBA" id="ARBA00001966"/>
    </source>
</evidence>
<dbReference type="SFLD" id="SFLDG01066">
    <property type="entry name" value="organic_radical-activating_enz"/>
    <property type="match status" value="1"/>
</dbReference>
<dbReference type="Pfam" id="PF04055">
    <property type="entry name" value="Radical_SAM"/>
    <property type="match status" value="1"/>
</dbReference>
<reference evidence="11 12" key="1">
    <citation type="submission" date="2024-09" db="EMBL/GenBank/DDBJ databases">
        <title>Laminarin stimulates single cell rates of sulfate reduction while oxygen inhibits transcriptomic activity in coastal marine sediment.</title>
        <authorList>
            <person name="Lindsay M."/>
            <person name="Orcutt B."/>
            <person name="Emerson D."/>
            <person name="Stepanauskas R."/>
            <person name="D'Angelo T."/>
        </authorList>
    </citation>
    <scope>NUCLEOTIDE SEQUENCE [LARGE SCALE GENOMIC DNA]</scope>
    <source>
        <strain evidence="11">SAG AM-311-K15</strain>
    </source>
</reference>
<keyword evidence="4" id="KW-0949">S-adenosyl-L-methionine</keyword>
<comment type="caution">
    <text evidence="11">The sequence shown here is derived from an EMBL/GenBank/DDBJ whole genome shotgun (WGS) entry which is preliminary data.</text>
</comment>
<evidence type="ECO:0000256" key="3">
    <source>
        <dbReference type="ARBA" id="ARBA00022485"/>
    </source>
</evidence>
<dbReference type="NCBIfam" id="TIGR02494">
    <property type="entry name" value="PFLE_PFLC"/>
    <property type="match status" value="1"/>
</dbReference>
<dbReference type="CDD" id="cd01335">
    <property type="entry name" value="Radical_SAM"/>
    <property type="match status" value="1"/>
</dbReference>
<keyword evidence="5" id="KW-0479">Metal-binding</keyword>
<evidence type="ECO:0000259" key="9">
    <source>
        <dbReference type="PROSITE" id="PS51379"/>
    </source>
</evidence>
<organism evidence="11 12">
    <name type="scientific">candidate division CSSED10-310 bacterium</name>
    <dbReference type="NCBI Taxonomy" id="2855610"/>
    <lineage>
        <taxon>Bacteria</taxon>
        <taxon>Bacteria division CSSED10-310</taxon>
    </lineage>
</organism>
<dbReference type="EC" id="1.97.1.-" evidence="11"/>
<dbReference type="PANTHER" id="PTHR30352:SF4">
    <property type="entry name" value="PYRUVATE FORMATE-LYASE 2-ACTIVATING ENZYME"/>
    <property type="match status" value="1"/>
</dbReference>
<protein>
    <submittedName>
        <fullName evidence="11">Glycyl-radical enzyme activating protein</fullName>
        <ecNumber evidence="11">1.97.1.-</ecNumber>
    </submittedName>
</protein>
<evidence type="ECO:0000313" key="11">
    <source>
        <dbReference type="EMBL" id="MFC1853283.1"/>
    </source>
</evidence>
<dbReference type="Proteomes" id="UP001594351">
    <property type="component" value="Unassembled WGS sequence"/>
</dbReference>
<dbReference type="SUPFAM" id="SSF54862">
    <property type="entry name" value="4Fe-4S ferredoxins"/>
    <property type="match status" value="1"/>
</dbReference>
<comment type="similarity">
    <text evidence="2">Belongs to the organic radical-activating enzymes family.</text>
</comment>
<dbReference type="InterPro" id="IPR017896">
    <property type="entry name" value="4Fe4S_Fe-S-bd"/>
</dbReference>
<dbReference type="PROSITE" id="PS51918">
    <property type="entry name" value="RADICAL_SAM"/>
    <property type="match status" value="1"/>
</dbReference>
<keyword evidence="3" id="KW-0004">4Fe-4S</keyword>
<keyword evidence="7" id="KW-0408">Iron</keyword>
<feature type="domain" description="4Fe-4S ferredoxin-type" evidence="9">
    <location>
        <begin position="82"/>
        <end position="111"/>
    </location>
</feature>
<evidence type="ECO:0000256" key="5">
    <source>
        <dbReference type="ARBA" id="ARBA00022723"/>
    </source>
</evidence>
<dbReference type="SUPFAM" id="SSF102114">
    <property type="entry name" value="Radical SAM enzymes"/>
    <property type="match status" value="1"/>
</dbReference>
<feature type="domain" description="Radical SAM core" evidence="10">
    <location>
        <begin position="23"/>
        <end position="302"/>
    </location>
</feature>
<evidence type="ECO:0000256" key="4">
    <source>
        <dbReference type="ARBA" id="ARBA00022691"/>
    </source>
</evidence>
<name>A0ABV6Z4A8_UNCC1</name>
<dbReference type="InterPro" id="IPR040074">
    <property type="entry name" value="BssD/PflA/YjjW"/>
</dbReference>
<accession>A0ABV6Z4A8</accession>
<dbReference type="Gene3D" id="3.20.20.70">
    <property type="entry name" value="Aldolase class I"/>
    <property type="match status" value="1"/>
</dbReference>
<dbReference type="InterPro" id="IPR012839">
    <property type="entry name" value="Organic_radical_activase"/>
</dbReference>
<dbReference type="PANTHER" id="PTHR30352">
    <property type="entry name" value="PYRUVATE FORMATE-LYASE-ACTIVATING ENZYME"/>
    <property type="match status" value="1"/>
</dbReference>
<dbReference type="SFLD" id="SFLDS00029">
    <property type="entry name" value="Radical_SAM"/>
    <property type="match status" value="1"/>
</dbReference>
<keyword evidence="6 11" id="KW-0560">Oxidoreductase</keyword>
<gene>
    <name evidence="11" type="ORF">ACFL27_24050</name>
</gene>
<sequence>MVYSPENDQNTAIIFDIQRFSLHDGPGIRTTLFFKGCPLKCAWCQNPESMNSDPEVAFYAAQCKQTYACLRVCPRKAIVAGAQHRINYQKCDCCGECIPACDHAALKIIGQKWSAQKLLAEILKDQDYFLDSQGGITLSGGEPTLQSAFLEHFLPLVKKAGIHITLETCGLFSWPRVEKILPYLDLIYYDLKLMDSEKHRRYTGVDNKPILKNFRKLATLPIQLQARIAIIPGINDDRDQVMAVAEFLTQNKQKSIHCLPYHDMGTAKLPRINARIQPLKIKSITSSELQPLESIFEDLGIQAIIYD</sequence>
<dbReference type="PROSITE" id="PS51379">
    <property type="entry name" value="4FE4S_FER_2"/>
    <property type="match status" value="1"/>
</dbReference>
<dbReference type="InterPro" id="IPR013785">
    <property type="entry name" value="Aldolase_TIM"/>
</dbReference>
<dbReference type="InterPro" id="IPR034457">
    <property type="entry name" value="Organic_radical-activating"/>
</dbReference>
<keyword evidence="12" id="KW-1185">Reference proteome</keyword>
<comment type="cofactor">
    <cofactor evidence="1">
        <name>[4Fe-4S] cluster</name>
        <dbReference type="ChEBI" id="CHEBI:49883"/>
    </cofactor>
</comment>
<evidence type="ECO:0000259" key="10">
    <source>
        <dbReference type="PROSITE" id="PS51918"/>
    </source>
</evidence>
<dbReference type="EMBL" id="JBHPBY010000463">
    <property type="protein sequence ID" value="MFC1853283.1"/>
    <property type="molecule type" value="Genomic_DNA"/>
</dbReference>
<dbReference type="PROSITE" id="PS01087">
    <property type="entry name" value="RADICAL_ACTIVATING"/>
    <property type="match status" value="1"/>
</dbReference>
<keyword evidence="8" id="KW-0411">Iron-sulfur</keyword>
<evidence type="ECO:0000256" key="6">
    <source>
        <dbReference type="ARBA" id="ARBA00023002"/>
    </source>
</evidence>
<evidence type="ECO:0000313" key="12">
    <source>
        <dbReference type="Proteomes" id="UP001594351"/>
    </source>
</evidence>